<organism evidence="2 3">
    <name type="scientific">Moniliophthora roreri (strain MCA 2997)</name>
    <name type="common">Cocoa frosty pod rot fungus</name>
    <name type="synonym">Crinipellis roreri</name>
    <dbReference type="NCBI Taxonomy" id="1381753"/>
    <lineage>
        <taxon>Eukaryota</taxon>
        <taxon>Fungi</taxon>
        <taxon>Dikarya</taxon>
        <taxon>Basidiomycota</taxon>
        <taxon>Agaricomycotina</taxon>
        <taxon>Agaricomycetes</taxon>
        <taxon>Agaricomycetidae</taxon>
        <taxon>Agaricales</taxon>
        <taxon>Marasmiineae</taxon>
        <taxon>Marasmiaceae</taxon>
        <taxon>Moniliophthora</taxon>
    </lineage>
</organism>
<evidence type="ECO:0000313" key="2">
    <source>
        <dbReference type="EMBL" id="ESK90737.1"/>
    </source>
</evidence>
<name>V2XAI0_MONRO</name>
<accession>V2XAI0</accession>
<feature type="compositionally biased region" description="Basic and acidic residues" evidence="1">
    <location>
        <begin position="20"/>
        <end position="30"/>
    </location>
</feature>
<comment type="caution">
    <text evidence="2">The sequence shown here is derived from an EMBL/GenBank/DDBJ whole genome shotgun (WGS) entry which is preliminary data.</text>
</comment>
<dbReference type="KEGG" id="mrr:Moror_4095"/>
<reference evidence="2 3" key="1">
    <citation type="journal article" date="2014" name="BMC Genomics">
        <title>Genome and secretome analysis of the hemibiotrophic fungal pathogen, Moniliophthora roreri, which causes frosty pod rot disease of cacao: mechanisms of the biotrophic and necrotrophic phases.</title>
        <authorList>
            <person name="Meinhardt L.W."/>
            <person name="Costa G.G.L."/>
            <person name="Thomazella D.P.T."/>
            <person name="Teixeira P.J.P.L."/>
            <person name="Carazzolle M.F."/>
            <person name="Schuster S.C."/>
            <person name="Carlson J.E."/>
            <person name="Guiltinan M.J."/>
            <person name="Mieczkowski P."/>
            <person name="Farmer A."/>
            <person name="Ramaraj T."/>
            <person name="Crozier J."/>
            <person name="Davis R.E."/>
            <person name="Shao J."/>
            <person name="Melnick R.L."/>
            <person name="Pereira G.A.G."/>
            <person name="Bailey B.A."/>
        </authorList>
    </citation>
    <scope>NUCLEOTIDE SEQUENCE [LARGE SCALE GENOMIC DNA]</scope>
    <source>
        <strain evidence="2 3">MCA 2997</strain>
    </source>
</reference>
<dbReference type="Proteomes" id="UP000017559">
    <property type="component" value="Unassembled WGS sequence"/>
</dbReference>
<dbReference type="HOGENOM" id="CLU_2413774_0_0_1"/>
<evidence type="ECO:0000256" key="1">
    <source>
        <dbReference type="SAM" id="MobiDB-lite"/>
    </source>
</evidence>
<dbReference type="EMBL" id="AWSO01000412">
    <property type="protein sequence ID" value="ESK90737.1"/>
    <property type="molecule type" value="Genomic_DNA"/>
</dbReference>
<proteinExistence type="predicted"/>
<keyword evidence="3" id="KW-1185">Reference proteome</keyword>
<protein>
    <submittedName>
        <fullName evidence="2">Uncharacterized protein</fullName>
    </submittedName>
</protein>
<feature type="region of interest" description="Disordered" evidence="1">
    <location>
        <begin position="1"/>
        <end position="30"/>
    </location>
</feature>
<sequence>MPYALRPTPDPPTSISLRTTLEHQASRKNAKEKGFECIWVTRHASLDSTLVQQITRNSFRAVVRAYDCGERRRRMELSDRWVEHYRMDLYDG</sequence>
<gene>
    <name evidence="2" type="ORF">Moror_4095</name>
</gene>
<dbReference type="AlphaFoldDB" id="V2XAI0"/>
<evidence type="ECO:0000313" key="3">
    <source>
        <dbReference type="Proteomes" id="UP000017559"/>
    </source>
</evidence>